<dbReference type="Pfam" id="PF22748">
    <property type="entry name" value="PexRD54_WY"/>
    <property type="match status" value="4"/>
</dbReference>
<keyword evidence="4" id="KW-0964">Secreted</keyword>
<keyword evidence="10" id="KW-1185">Reference proteome</keyword>
<dbReference type="AlphaFoldDB" id="A0A225X4B5"/>
<evidence type="ECO:0000256" key="1">
    <source>
        <dbReference type="ARBA" id="ARBA00004340"/>
    </source>
</evidence>
<dbReference type="OrthoDB" id="122386at2759"/>
<feature type="domain" description="RxLR effector PexRD54 WY" evidence="8">
    <location>
        <begin position="83"/>
        <end position="122"/>
    </location>
</feature>
<organism evidence="9 10">
    <name type="scientific">Phytophthora megakarya</name>
    <dbReference type="NCBI Taxonomy" id="4795"/>
    <lineage>
        <taxon>Eukaryota</taxon>
        <taxon>Sar</taxon>
        <taxon>Stramenopiles</taxon>
        <taxon>Oomycota</taxon>
        <taxon>Peronosporomycetes</taxon>
        <taxon>Peronosporales</taxon>
        <taxon>Peronosporaceae</taxon>
        <taxon>Phytophthora</taxon>
    </lineage>
</organism>
<feature type="signal peptide" evidence="7">
    <location>
        <begin position="1"/>
        <end position="22"/>
    </location>
</feature>
<feature type="domain" description="RxLR effector PexRD54 WY" evidence="8">
    <location>
        <begin position="351"/>
        <end position="390"/>
    </location>
</feature>
<evidence type="ECO:0000256" key="7">
    <source>
        <dbReference type="SAM" id="SignalP"/>
    </source>
</evidence>
<feature type="chain" id="PRO_5013325096" evidence="7">
    <location>
        <begin position="23"/>
        <end position="629"/>
    </location>
</feature>
<feature type="domain" description="RxLR effector PexRD54 WY" evidence="8">
    <location>
        <begin position="172"/>
        <end position="213"/>
    </location>
</feature>
<keyword evidence="6" id="KW-0843">Virulence</keyword>
<evidence type="ECO:0000313" key="9">
    <source>
        <dbReference type="EMBL" id="OWZ24721.1"/>
    </source>
</evidence>
<proteinExistence type="inferred from homology"/>
<comment type="similarity">
    <text evidence="3">Belongs to the RxLR effector family.</text>
</comment>
<accession>A0A225X4B5</accession>
<reference evidence="10" key="1">
    <citation type="submission" date="2017-03" db="EMBL/GenBank/DDBJ databases">
        <title>Phytopthora megakarya and P. palmivora, two closely related causual agents of cacao black pod achieved similar genome size and gene model numbers by different mechanisms.</title>
        <authorList>
            <person name="Ali S."/>
            <person name="Shao J."/>
            <person name="Larry D.J."/>
            <person name="Kronmiller B."/>
            <person name="Shen D."/>
            <person name="Strem M.D."/>
            <person name="Melnick R.L."/>
            <person name="Guiltinan M.J."/>
            <person name="Tyler B.M."/>
            <person name="Meinhardt L.W."/>
            <person name="Bailey B.A."/>
        </authorList>
    </citation>
    <scope>NUCLEOTIDE SEQUENCE [LARGE SCALE GENOMIC DNA]</scope>
    <source>
        <strain evidence="10">zdho120</strain>
    </source>
</reference>
<feature type="domain" description="RxLR effector PexRD54 WY" evidence="8">
    <location>
        <begin position="441"/>
        <end position="481"/>
    </location>
</feature>
<dbReference type="Proteomes" id="UP000198211">
    <property type="component" value="Unassembled WGS sequence"/>
</dbReference>
<evidence type="ECO:0000256" key="3">
    <source>
        <dbReference type="ARBA" id="ARBA00010400"/>
    </source>
</evidence>
<evidence type="ECO:0000256" key="4">
    <source>
        <dbReference type="ARBA" id="ARBA00022525"/>
    </source>
</evidence>
<evidence type="ECO:0000313" key="10">
    <source>
        <dbReference type="Proteomes" id="UP000198211"/>
    </source>
</evidence>
<sequence length="629" mass="71151">MYHWNVVIMVFIVAWGAPKAMGNNPSSHPSLLFRDSAQVNIDHHRYLISGYGKEDTSEDRGIYDVVEKAKATLMSSEISATTINRWMTHGKAADKAFLRFHLDQAGDKLFDNPQFVKWVQYVDALNANNPKRASTTIPTLTAGYGDEALLKMLETAQNNPRTNSLATKLLGEQMEYWATIGKSPDDVFTLFKINTAGQKLLENPQVSKWIQYVDDLSVKHPEKGISTMPTLTAVYGDEGLLKMLETAQKVPSTKDVATKLLAEQVQHWATTGTSPGSVFIYFQMDAAGSKVFESSRWNNWVNYVKIYNKMNPKTQTSVIGSLENIYGDNYLVSLLDAAGKVPVSKKMELELIQLWLKKDKSTDDVFKLLDLDKVADKVLENPQLAFWGKYASYYNKKNPDAMATLIATLTTHFGDEGVRKMLETAKQVPFTKLVATRLETEQLQHWLSIDHSPAKVFALFKLDEAGENLLSNSQFLIWRKYTDEYGLKNPKATVNTIRVLRRYYEDDVLANLIITGMKSSSTQPSAARLQSELFKSWMPTPPLTDIPQPPDAVFHILKLDEMGEKAFTSPMFSFWKIYMDHYNNVILQPDPQKRATLISVLKANYEDEAVVNLLEAVEKIRGRENLLET</sequence>
<keyword evidence="5 7" id="KW-0732">Signal</keyword>
<dbReference type="EMBL" id="NBNE01000004">
    <property type="protein sequence ID" value="OWZ24721.1"/>
    <property type="molecule type" value="Genomic_DNA"/>
</dbReference>
<gene>
    <name evidence="9" type="ORF">PHMEG_000155</name>
</gene>
<comment type="caution">
    <text evidence="9">The sequence shown here is derived from an EMBL/GenBank/DDBJ whole genome shotgun (WGS) entry which is preliminary data.</text>
</comment>
<dbReference type="GO" id="GO:0043657">
    <property type="term" value="C:host cell"/>
    <property type="evidence" value="ECO:0007669"/>
    <property type="project" value="UniProtKB-SubCell"/>
</dbReference>
<evidence type="ECO:0000256" key="6">
    <source>
        <dbReference type="ARBA" id="ARBA00023026"/>
    </source>
</evidence>
<comment type="subcellular location">
    <subcellularLocation>
        <location evidence="1">Host cell</location>
    </subcellularLocation>
    <subcellularLocation>
        <location evidence="2">Secreted</location>
    </subcellularLocation>
</comment>
<dbReference type="InterPro" id="IPR054463">
    <property type="entry name" value="PexRD54_WY"/>
</dbReference>
<evidence type="ECO:0000256" key="2">
    <source>
        <dbReference type="ARBA" id="ARBA00004613"/>
    </source>
</evidence>
<protein>
    <submittedName>
        <fullName evidence="9">RxLR effector protein</fullName>
    </submittedName>
</protein>
<name>A0A225X4B5_9STRA</name>
<evidence type="ECO:0000256" key="5">
    <source>
        <dbReference type="ARBA" id="ARBA00022729"/>
    </source>
</evidence>
<evidence type="ECO:0000259" key="8">
    <source>
        <dbReference type="Pfam" id="PF22748"/>
    </source>
</evidence>
<dbReference type="GO" id="GO:0005576">
    <property type="term" value="C:extracellular region"/>
    <property type="evidence" value="ECO:0007669"/>
    <property type="project" value="UniProtKB-SubCell"/>
</dbReference>